<dbReference type="BioCyc" id="CNIT1237085:G1324-940-MONOMER"/>
<evidence type="ECO:0000313" key="1">
    <source>
        <dbReference type="EMBL" id="AFU57884.1"/>
    </source>
</evidence>
<dbReference type="KEGG" id="nga:Ngar_c09420"/>
<evidence type="ECO:0000313" key="2">
    <source>
        <dbReference type="Proteomes" id="UP000008037"/>
    </source>
</evidence>
<reference evidence="1 2" key="1">
    <citation type="journal article" date="2012" name="Environ. Microbiol.">
        <title>The genome of the ammonia-oxidizing Candidatus Nitrososphaera gargensis: insights into metabolic versatility and environmental adaptations.</title>
        <authorList>
            <person name="Spang A."/>
            <person name="Poehlein A."/>
            <person name="Offre P."/>
            <person name="Zumbragel S."/>
            <person name="Haider S."/>
            <person name="Rychlik N."/>
            <person name="Nowka B."/>
            <person name="Schmeisser C."/>
            <person name="Lebedeva E.V."/>
            <person name="Rattei T."/>
            <person name="Bohm C."/>
            <person name="Schmid M."/>
            <person name="Galushko A."/>
            <person name="Hatzenpichler R."/>
            <person name="Weinmaier T."/>
            <person name="Daniel R."/>
            <person name="Schleper C."/>
            <person name="Spieck E."/>
            <person name="Streit W."/>
            <person name="Wagner M."/>
        </authorList>
    </citation>
    <scope>NUCLEOTIDE SEQUENCE [LARGE SCALE GENOMIC DNA]</scope>
    <source>
        <strain evidence="2">Ga9.2</strain>
    </source>
</reference>
<dbReference type="EMBL" id="CP002408">
    <property type="protein sequence ID" value="AFU57884.1"/>
    <property type="molecule type" value="Genomic_DNA"/>
</dbReference>
<name>K0IMG7_NITGG</name>
<dbReference type="HOGENOM" id="CLU_3113192_0_0_2"/>
<dbReference type="STRING" id="1237085.Ngar_c09420"/>
<dbReference type="InParanoid" id="K0IMG7"/>
<keyword evidence="2" id="KW-1185">Reference proteome</keyword>
<proteinExistence type="predicted"/>
<organism evidence="1 2">
    <name type="scientific">Nitrososphaera gargensis (strain Ga9.2)</name>
    <dbReference type="NCBI Taxonomy" id="1237085"/>
    <lineage>
        <taxon>Archaea</taxon>
        <taxon>Nitrososphaerota</taxon>
        <taxon>Nitrososphaeria</taxon>
        <taxon>Nitrososphaerales</taxon>
        <taxon>Nitrososphaeraceae</taxon>
        <taxon>Nitrososphaera</taxon>
    </lineage>
</organism>
<accession>K0IMG7</accession>
<gene>
    <name evidence="1" type="ordered locus">Ngar_c09420</name>
</gene>
<sequence length="50" mass="5797">MVHWPSYNESLVRRGEVMLDFDVIDGWQEELMNEGKVGEPSTIPTHLYSC</sequence>
<protein>
    <submittedName>
        <fullName evidence="1">Putative transposase</fullName>
    </submittedName>
</protein>
<dbReference type="Proteomes" id="UP000008037">
    <property type="component" value="Chromosome"/>
</dbReference>
<dbReference type="AlphaFoldDB" id="K0IMG7"/>